<feature type="transmembrane region" description="Helical" evidence="7">
    <location>
        <begin position="771"/>
        <end position="794"/>
    </location>
</feature>
<evidence type="ECO:0000256" key="5">
    <source>
        <dbReference type="ARBA" id="ARBA00022989"/>
    </source>
</evidence>
<dbReference type="EMBL" id="CP063849">
    <property type="protein sequence ID" value="QOY86379.1"/>
    <property type="molecule type" value="Genomic_DNA"/>
</dbReference>
<feature type="transmembrane region" description="Helical" evidence="7">
    <location>
        <begin position="408"/>
        <end position="426"/>
    </location>
</feature>
<feature type="transmembrane region" description="Helical" evidence="7">
    <location>
        <begin position="432"/>
        <end position="457"/>
    </location>
</feature>
<protein>
    <submittedName>
        <fullName evidence="10">FtsX-like permease family protein</fullName>
    </submittedName>
</protein>
<gene>
    <name evidence="10" type="ORF">IRI77_26720</name>
</gene>
<dbReference type="InterPro" id="IPR003838">
    <property type="entry name" value="ABC3_permease_C"/>
</dbReference>
<dbReference type="Proteomes" id="UP000593892">
    <property type="component" value="Chromosome"/>
</dbReference>
<feature type="transmembrane region" description="Helical" evidence="7">
    <location>
        <begin position="814"/>
        <end position="832"/>
    </location>
</feature>
<keyword evidence="6 7" id="KW-0472">Membrane</keyword>
<dbReference type="GO" id="GO:0044874">
    <property type="term" value="P:lipoprotein localization to outer membrane"/>
    <property type="evidence" value="ECO:0007669"/>
    <property type="project" value="TreeGrafter"/>
</dbReference>
<sequence length="849" mass="92432">MLLRLITWPYVRKHLLRCALTTAGIVLGVAVFVGMHTANQSVLFAFNRTVDKIAGTTQLQVTAGETGFPEEVLERVQAHPGVGVAAPVIEATVQTGLKGEGNLLVLGVDMTGDRNLRDYELEKADEAIIDDPLVFLAQPDSVIVSEKFCQRNGLKLNDHLTMRTMEGPKQFTIRGVMQGDGLAAAYGGNLAIMDIYAAQMVFGRGRTFDRIDLSVAEGQQVGQVRKTLQAALGPGLQVDPPNSRGQQFEAMAKIYSVSANISSLFALFIGLFLIYNTFSIAVTQRRSEIGILRALGATQGQVKRLFLLESGIAGLLGSLVGLGFGLLIARGMARYISDFMGEVYGVAQRAEEISADPRLLATALFLGVATSLIAGWIPARNAAAVDPVKALQKGRVQVITEGENRMRLWSALSCLALAVVSIFFSQQPLFLYSGYLLSVLAALLLTPALCSWLASLLRPVMKFLRPVEGALAADSILQSPRRTSGTVAALSLSVALVIGLGGVSKASYETILNWADAALNPDLFVSSSQGITQRSFRFPSALGEEIRAVEGIDEIQAVRTARIVHEGTPVMLVAAEVHRLAKRVKMQVLEGDPKTMYQSVERGQGVVISDNFALLRNVHQGDTLHIMTPSGQLDMPVLGVVVDYSDQQGTILMDRRVFVKYWKDDTINVFRVYLKRGYTQQAVRQELLRRFGERTRFFVLTNGEIRAFILKITDQWFGLTYVQIFVAVLVAILGIVNTLTVSIADRKRELGVLQAVGGLRSQVRHTIWMEALAIGTLGLLIGYALGAVNLYYILEVTRRDIAGMRLNYRYPFEIALTLIPVMLGAALLSGAGPAEAAVRGSLVEALEYE</sequence>
<keyword evidence="3" id="KW-1003">Cell membrane</keyword>
<evidence type="ECO:0000256" key="4">
    <source>
        <dbReference type="ARBA" id="ARBA00022692"/>
    </source>
</evidence>
<keyword evidence="11" id="KW-1185">Reference proteome</keyword>
<dbReference type="AlphaFoldDB" id="A0A7S7SIR5"/>
<comment type="similarity">
    <text evidence="2">Belongs to the ABC-4 integral membrane protein family. LolC/E subfamily.</text>
</comment>
<feature type="domain" description="MacB-like periplasmic core" evidence="9">
    <location>
        <begin position="19"/>
        <end position="230"/>
    </location>
</feature>
<keyword evidence="4 7" id="KW-0812">Transmembrane</keyword>
<feature type="transmembrane region" description="Helical" evidence="7">
    <location>
        <begin position="15"/>
        <end position="35"/>
    </location>
</feature>
<dbReference type="PANTHER" id="PTHR30489:SF0">
    <property type="entry name" value="LIPOPROTEIN-RELEASING SYSTEM TRANSMEMBRANE PROTEIN LOLE"/>
    <property type="match status" value="1"/>
</dbReference>
<dbReference type="Pfam" id="PF12704">
    <property type="entry name" value="MacB_PCD"/>
    <property type="match status" value="2"/>
</dbReference>
<evidence type="ECO:0000256" key="7">
    <source>
        <dbReference type="SAM" id="Phobius"/>
    </source>
</evidence>
<dbReference type="InterPro" id="IPR025857">
    <property type="entry name" value="MacB_PCD"/>
</dbReference>
<evidence type="ECO:0000259" key="8">
    <source>
        <dbReference type="Pfam" id="PF02687"/>
    </source>
</evidence>
<feature type="transmembrane region" description="Helical" evidence="7">
    <location>
        <begin position="716"/>
        <end position="736"/>
    </location>
</feature>
<feature type="transmembrane region" description="Helical" evidence="7">
    <location>
        <begin position="305"/>
        <end position="329"/>
    </location>
</feature>
<organism evidence="10 11">
    <name type="scientific">Paludibaculum fermentans</name>
    <dbReference type="NCBI Taxonomy" id="1473598"/>
    <lineage>
        <taxon>Bacteria</taxon>
        <taxon>Pseudomonadati</taxon>
        <taxon>Acidobacteriota</taxon>
        <taxon>Terriglobia</taxon>
        <taxon>Bryobacterales</taxon>
        <taxon>Bryobacteraceae</taxon>
        <taxon>Paludibaculum</taxon>
    </lineage>
</organism>
<evidence type="ECO:0000259" key="9">
    <source>
        <dbReference type="Pfam" id="PF12704"/>
    </source>
</evidence>
<feature type="domain" description="ABC3 transporter permease C-terminal" evidence="8">
    <location>
        <begin position="724"/>
        <end position="837"/>
    </location>
</feature>
<evidence type="ECO:0000256" key="3">
    <source>
        <dbReference type="ARBA" id="ARBA00022475"/>
    </source>
</evidence>
<keyword evidence="5 7" id="KW-1133">Transmembrane helix</keyword>
<comment type="subcellular location">
    <subcellularLocation>
        <location evidence="1">Cell membrane</location>
        <topology evidence="1">Multi-pass membrane protein</topology>
    </subcellularLocation>
</comment>
<evidence type="ECO:0000256" key="2">
    <source>
        <dbReference type="ARBA" id="ARBA00005236"/>
    </source>
</evidence>
<dbReference type="RefSeq" id="WP_194448048.1">
    <property type="nucleotide sequence ID" value="NZ_CP063849.1"/>
</dbReference>
<reference evidence="10 11" key="1">
    <citation type="submission" date="2020-10" db="EMBL/GenBank/DDBJ databases">
        <title>Complete genome sequence of Paludibaculum fermentans P105T, a facultatively anaerobic acidobacterium capable of dissimilatory Fe(III) reduction.</title>
        <authorList>
            <person name="Dedysh S.N."/>
            <person name="Beletsky A.V."/>
            <person name="Kulichevskaya I.S."/>
            <person name="Mardanov A.V."/>
            <person name="Ravin N.V."/>
        </authorList>
    </citation>
    <scope>NUCLEOTIDE SEQUENCE [LARGE SCALE GENOMIC DNA]</scope>
    <source>
        <strain evidence="10 11">P105</strain>
    </source>
</reference>
<feature type="transmembrane region" description="Helical" evidence="7">
    <location>
        <begin position="359"/>
        <end position="379"/>
    </location>
</feature>
<evidence type="ECO:0000256" key="1">
    <source>
        <dbReference type="ARBA" id="ARBA00004651"/>
    </source>
</evidence>
<dbReference type="InterPro" id="IPR051447">
    <property type="entry name" value="Lipoprotein-release_system"/>
</dbReference>
<dbReference type="GO" id="GO:0098797">
    <property type="term" value="C:plasma membrane protein complex"/>
    <property type="evidence" value="ECO:0007669"/>
    <property type="project" value="TreeGrafter"/>
</dbReference>
<accession>A0A7S7SIR5</accession>
<feature type="transmembrane region" description="Helical" evidence="7">
    <location>
        <begin position="264"/>
        <end position="284"/>
    </location>
</feature>
<dbReference type="Pfam" id="PF02687">
    <property type="entry name" value="FtsX"/>
    <property type="match status" value="2"/>
</dbReference>
<evidence type="ECO:0000313" key="10">
    <source>
        <dbReference type="EMBL" id="QOY86379.1"/>
    </source>
</evidence>
<dbReference type="KEGG" id="pfer:IRI77_26720"/>
<name>A0A7S7SIR5_PALFE</name>
<evidence type="ECO:0000256" key="6">
    <source>
        <dbReference type="ARBA" id="ARBA00023136"/>
    </source>
</evidence>
<proteinExistence type="inferred from homology"/>
<evidence type="ECO:0000313" key="11">
    <source>
        <dbReference type="Proteomes" id="UP000593892"/>
    </source>
</evidence>
<feature type="domain" description="MacB-like periplasmic core" evidence="9">
    <location>
        <begin position="485"/>
        <end position="687"/>
    </location>
</feature>
<dbReference type="PANTHER" id="PTHR30489">
    <property type="entry name" value="LIPOPROTEIN-RELEASING SYSTEM TRANSMEMBRANE PROTEIN LOLE"/>
    <property type="match status" value="1"/>
</dbReference>
<feature type="domain" description="ABC3 transporter permease C-terminal" evidence="8">
    <location>
        <begin position="261"/>
        <end position="384"/>
    </location>
</feature>